<evidence type="ECO:0000313" key="2">
    <source>
        <dbReference type="Proteomes" id="UP001220022"/>
    </source>
</evidence>
<gene>
    <name evidence="1" type="ORF">P2L57_18440</name>
</gene>
<comment type="caution">
    <text evidence="1">The sequence shown here is derived from an EMBL/GenBank/DDBJ whole genome shotgun (WGS) entry which is preliminary data.</text>
</comment>
<sequence length="77" mass="8512">MAHTIARWGLTGARPPGRHSRKYFELPAHVRAAMGARITPLHDLRAMSDAEQHVRLRTVLQGLIAVDPSINGHGAIW</sequence>
<keyword evidence="2" id="KW-1185">Reference proteome</keyword>
<accession>A0ABT5Z1I0</accession>
<protein>
    <submittedName>
        <fullName evidence="1">Uncharacterized protein</fullName>
    </submittedName>
</protein>
<dbReference type="RefSeq" id="WP_275815831.1">
    <property type="nucleotide sequence ID" value="NZ_BAAANM010000027.1"/>
</dbReference>
<name>A0ABT5Z1I0_9ACTN</name>
<proteinExistence type="predicted"/>
<dbReference type="EMBL" id="JARHTQ010000011">
    <property type="protein sequence ID" value="MDF2257623.1"/>
    <property type="molecule type" value="Genomic_DNA"/>
</dbReference>
<dbReference type="Proteomes" id="UP001220022">
    <property type="component" value="Unassembled WGS sequence"/>
</dbReference>
<reference evidence="1 2" key="1">
    <citation type="submission" date="2023-03" db="EMBL/GenBank/DDBJ databases">
        <title>Draft genome sequence of type strain Streptomyces ferralitis JCM 14344.</title>
        <authorList>
            <person name="Klaysubun C."/>
            <person name="Duangmal K."/>
        </authorList>
    </citation>
    <scope>NUCLEOTIDE SEQUENCE [LARGE SCALE GENOMIC DNA]</scope>
    <source>
        <strain evidence="1 2">JCM 14344</strain>
    </source>
</reference>
<organism evidence="1 2">
    <name type="scientific">Streptantibioticus ferralitis</name>
    <dbReference type="NCBI Taxonomy" id="236510"/>
    <lineage>
        <taxon>Bacteria</taxon>
        <taxon>Bacillati</taxon>
        <taxon>Actinomycetota</taxon>
        <taxon>Actinomycetes</taxon>
        <taxon>Kitasatosporales</taxon>
        <taxon>Streptomycetaceae</taxon>
        <taxon>Streptantibioticus</taxon>
    </lineage>
</organism>
<evidence type="ECO:0000313" key="1">
    <source>
        <dbReference type="EMBL" id="MDF2257623.1"/>
    </source>
</evidence>